<dbReference type="EMBL" id="ADGP01000019">
    <property type="protein sequence ID" value="EFD94002.1"/>
    <property type="molecule type" value="Genomic_DNA"/>
</dbReference>
<evidence type="ECO:0000256" key="11">
    <source>
        <dbReference type="SAM" id="Coils"/>
    </source>
</evidence>
<evidence type="ECO:0000256" key="10">
    <source>
        <dbReference type="ARBA" id="ARBA00023237"/>
    </source>
</evidence>
<feature type="domain" description="Trimeric autotransporter adhesin YadA-like stalk" evidence="13">
    <location>
        <begin position="1387"/>
        <end position="1430"/>
    </location>
</feature>
<keyword evidence="11" id="KW-0175">Coiled coil</keyword>
<keyword evidence="9" id="KW-0472">Membrane</keyword>
<keyword evidence="7" id="KW-0732">Signal</keyword>
<keyword evidence="6" id="KW-0812">Transmembrane</keyword>
<evidence type="ECO:0000256" key="5">
    <source>
        <dbReference type="ARBA" id="ARBA00022452"/>
    </source>
</evidence>
<gene>
    <name evidence="15" type="ORF">HMPREF0889_1549</name>
</gene>
<evidence type="ECO:0000256" key="1">
    <source>
        <dbReference type="ARBA" id="ARBA00004241"/>
    </source>
</evidence>
<comment type="caution">
    <text evidence="15">The sequence shown here is derived from an EMBL/GenBank/DDBJ whole genome shotgun (WGS) entry which is preliminary data.</text>
</comment>
<comment type="subcellular location">
    <subcellularLocation>
        <location evidence="2">Cell outer membrane</location>
    </subcellularLocation>
    <subcellularLocation>
        <location evidence="1">Cell surface</location>
    </subcellularLocation>
</comment>
<dbReference type="Gene3D" id="3.30.1300.30">
    <property type="entry name" value="GSPII I/J protein-like"/>
    <property type="match status" value="1"/>
</dbReference>
<feature type="domain" description="Trimeric autotransporter adhesin YadA-like C-terminal membrane anchor" evidence="12">
    <location>
        <begin position="1443"/>
        <end position="1496"/>
    </location>
</feature>
<dbReference type="Gene3D" id="6.10.250.2120">
    <property type="match status" value="1"/>
</dbReference>
<dbReference type="SUPFAM" id="SSF54523">
    <property type="entry name" value="Pili subunits"/>
    <property type="match status" value="1"/>
</dbReference>
<keyword evidence="5" id="KW-1134">Transmembrane beta strand</keyword>
<reference evidence="16" key="1">
    <citation type="submission" date="2009-12" db="EMBL/GenBank/DDBJ databases">
        <title>Sequence of Clostridiales genomosp. BVAB3 str. UPII9-5.</title>
        <authorList>
            <person name="Madupu R."/>
            <person name="Durkin A.S."/>
            <person name="Torralba M."/>
            <person name="Methe B."/>
            <person name="Sutton G.G."/>
            <person name="Strausberg R.L."/>
            <person name="Nelson K.E."/>
        </authorList>
    </citation>
    <scope>NUCLEOTIDE SEQUENCE [LARGE SCALE GENOMIC DNA]</scope>
    <source>
        <strain evidence="16">28L</strain>
    </source>
</reference>
<dbReference type="InterPro" id="IPR011049">
    <property type="entry name" value="Serralysin-like_metalloprot_C"/>
</dbReference>
<proteinExistence type="inferred from homology"/>
<accession>D3LUK3</accession>
<dbReference type="RefSeq" id="WP_009369710.1">
    <property type="nucleotide sequence ID" value="NZ_ADGP01000019.1"/>
</dbReference>
<dbReference type="Gene3D" id="6.10.250.2040">
    <property type="match status" value="1"/>
</dbReference>
<comment type="similarity">
    <text evidence="3">Belongs to the autotransporter-2 (AT-2) (TC 1.B.40) family.</text>
</comment>
<evidence type="ECO:0000256" key="3">
    <source>
        <dbReference type="ARBA" id="ARBA00005848"/>
    </source>
</evidence>
<evidence type="ECO:0000256" key="4">
    <source>
        <dbReference type="ARBA" id="ARBA00022448"/>
    </source>
</evidence>
<feature type="coiled-coil region" evidence="11">
    <location>
        <begin position="550"/>
        <end position="618"/>
    </location>
</feature>
<dbReference type="STRING" id="699218.HMPREF0889_1549"/>
<dbReference type="Proteomes" id="UP000003242">
    <property type="component" value="Unassembled WGS sequence"/>
</dbReference>
<keyword evidence="4" id="KW-0813">Transport</keyword>
<dbReference type="Gene3D" id="2.150.10.10">
    <property type="entry name" value="Serralysin-like metalloprotease, C-terminal"/>
    <property type="match status" value="3"/>
</dbReference>
<evidence type="ECO:0000313" key="15">
    <source>
        <dbReference type="EMBL" id="EFD94002.1"/>
    </source>
</evidence>
<feature type="domain" description="ESPR" evidence="14">
    <location>
        <begin position="1"/>
        <end position="47"/>
    </location>
</feature>
<dbReference type="GO" id="GO:0009279">
    <property type="term" value="C:cell outer membrane"/>
    <property type="evidence" value="ECO:0007669"/>
    <property type="project" value="UniProtKB-SubCell"/>
</dbReference>
<sequence length="1637" mass="169428">MNHWYRVIWSHVKHCYIVVSELAKRDGKSSRHAGKGQLTALVLAALVSLGSGVYAAEPPAATTLTQDQRAVYNAVLQELAKNGVHYISVKGESQDNDSNYNNNGAQGKGAVAIGEKALASKGGTVSIGRNAHILGSGGNTDGEGSVAIGDNTLITTNGLDLASIAIGKNAKVLNGSGQQERGLSFTPDNFNKPDLIAAMMHRENTLPKNADKVPGGIAIGTNTYARTASIQIGAHTFVGYKMGGIDITDKTNDSESNIVGMTTIGTNTYNKGAFANMYGAYSVITGGFTGEGGNNSRTYGPQNFGANVVGSLNSIRSKGHNGSSGVANSIVGVANTVENANGTLVYGAGNKITNSNSYISAPSGILTLNTWEDTVTGLQKVIKDSNSGGAVLAIGGGNTADYVRHSQLVGVNNTVTGEENKVSEYNMVDGYKNTVTNGKHVTMIGSENTATDSESTVVMGDKQKVTKVKHGVLLGSQDKETETNVADVVAIGHNAHVEKEGGVALGSGAIAKRDKGAFGYDVATGKVLDEAGAAAALGNSAALKPLAEKYTAAKTAYEQAKQAVDAKQQEVTAIEKVCGKMCIAGENAEKKSKLKHELNKLKATLTEKQKTYEESQTAINNSLYPWKSTAAAVSVGDAEKGITRQITEVAAGTEDTDAVNVAQLKRVLHAVDNNRVHYMAVNGTAQDAVSNYNNDGAKQAGGIAIGESAKSDAVGGIAIGRGVEIGYSGGVPTQASGDIAIGDKAHINNYINQGGSVTIGSHAFSENMTGGEEWDVNFSQTEYVPNDTWLGVHEPKDPSKVIGSMAIGQNAYSRTGSTMVGMHNYTGKVGDLEVSNDIKMENLNVYSTTVGSNSYNNGAFATVYGAYSTISSNYDGDKRNNLAQSLGATITGSLNSIEAKTGSDYAGIGNSITGMANRTVNANGALIYGAGNMIQNSWDTIHVGSENSTSAEDFQAKLVAQRKSTASGDSAKGMQEVLMDSVKKSANGGAVIAIGGGNTANYVRHSQLVGVNNTVTGTETTVSEFNTIDGYQNTVTNGKHVTLIGSGNTATDSESTLVMGDKQKVTKVNHGVLLGSQDTETETNVADVVAIGHNAHVQKAGGIALGSGSIASVDKDVSGYDPSTAVASTETSAIWKATQAALSVGSTEDKNNLITRQITGVAAGTEDTDAVNVAQLKKVAAKIKDVADNAGSKVDIKGNDTGITVTPKKDDTTGVTTYTVGLGNTIKAGKVTINGEASADNGKDGKSTITGLSNTTWDGTNIVSGRAATEDQLKAAVEKVVSGSAKQTTVTKGTNIVVTEGSNTAGGKDYTVALDKNLTGLESATFTKTVKKGDKEETTSTVINDLGTTVTDKDGNKTVTTAAGITITAGENTVSLKNDGLHNGDHKILGVADGRISAQSREAVNGGQVYRMMREAAAATDGKVGAAAAGSAALAALHPLNFDPDAKWNVAASYGTYGHYQAYALGAYYRPSESAMVSVGGTIGSGADAMNVGLSFKVGKGNLNHISTSRVAMAKEIQDLRAEVEALRQAVISLHEGHDVSPLASALFLDTPENHAAYQAVQALAAKGVLPAYAQGNKVKTRYEIATMLYAAVQQGKAIDGTLLRTFAPELERVHVAVISRKENGEAAITRVRVGKL</sequence>
<feature type="coiled-coil region" evidence="11">
    <location>
        <begin position="1510"/>
        <end position="1537"/>
    </location>
</feature>
<feature type="domain" description="Trimeric autotransporter adhesin YadA-like stalk" evidence="13">
    <location>
        <begin position="645"/>
        <end position="674"/>
    </location>
</feature>
<dbReference type="InterPro" id="IPR005594">
    <property type="entry name" value="YadA_C"/>
</dbReference>
<keyword evidence="10" id="KW-0998">Cell outer membrane</keyword>
<dbReference type="Pfam" id="PF03895">
    <property type="entry name" value="YadA_anchor"/>
    <property type="match status" value="1"/>
</dbReference>
<dbReference type="GO" id="GO:0015031">
    <property type="term" value="P:protein transport"/>
    <property type="evidence" value="ECO:0007669"/>
    <property type="project" value="UniProtKB-KW"/>
</dbReference>
<evidence type="ECO:0000256" key="7">
    <source>
        <dbReference type="ARBA" id="ARBA00022729"/>
    </source>
</evidence>
<dbReference type="Pfam" id="PF05662">
    <property type="entry name" value="YadA_stalk"/>
    <property type="match status" value="3"/>
</dbReference>
<evidence type="ECO:0000256" key="2">
    <source>
        <dbReference type="ARBA" id="ARBA00004442"/>
    </source>
</evidence>
<feature type="domain" description="Trimeric autotransporter adhesin YadA-like stalk" evidence="13">
    <location>
        <begin position="1157"/>
        <end position="1193"/>
    </location>
</feature>
<dbReference type="Pfam" id="PF13018">
    <property type="entry name" value="ESPR"/>
    <property type="match status" value="1"/>
</dbReference>
<evidence type="ECO:0000256" key="9">
    <source>
        <dbReference type="ARBA" id="ARBA00023136"/>
    </source>
</evidence>
<evidence type="ECO:0000259" key="13">
    <source>
        <dbReference type="Pfam" id="PF05662"/>
    </source>
</evidence>
<keyword evidence="8" id="KW-0653">Protein transport</keyword>
<evidence type="ECO:0000256" key="8">
    <source>
        <dbReference type="ARBA" id="ARBA00022927"/>
    </source>
</evidence>
<evidence type="ECO:0000313" key="16">
    <source>
        <dbReference type="Proteomes" id="UP000003242"/>
    </source>
</evidence>
<evidence type="ECO:0000259" key="12">
    <source>
        <dbReference type="Pfam" id="PF03895"/>
    </source>
</evidence>
<dbReference type="InterPro" id="IPR008635">
    <property type="entry name" value="Coiled_stalk_dom"/>
</dbReference>
<dbReference type="InterPro" id="IPR024973">
    <property type="entry name" value="ESPR"/>
</dbReference>
<dbReference type="InterPro" id="IPR045584">
    <property type="entry name" value="Pilin-like"/>
</dbReference>
<organism evidence="15 16">
    <name type="scientific">Megasphaera lornae</name>
    <dbReference type="NCBI Taxonomy" id="1000568"/>
    <lineage>
        <taxon>Bacteria</taxon>
        <taxon>Bacillati</taxon>
        <taxon>Bacillota</taxon>
        <taxon>Negativicutes</taxon>
        <taxon>Veillonellales</taxon>
        <taxon>Veillonellaceae</taxon>
        <taxon>Megasphaera</taxon>
    </lineage>
</organism>
<protein>
    <submittedName>
        <fullName evidence="15">Hep/Hag repeat protein</fullName>
    </submittedName>
</protein>
<dbReference type="eggNOG" id="COG5295">
    <property type="taxonomic scope" value="Bacteria"/>
</dbReference>
<name>D3LUK3_9FIRM</name>
<evidence type="ECO:0000256" key="6">
    <source>
        <dbReference type="ARBA" id="ARBA00022692"/>
    </source>
</evidence>
<evidence type="ECO:0000259" key="14">
    <source>
        <dbReference type="Pfam" id="PF13018"/>
    </source>
</evidence>
<dbReference type="GO" id="GO:0009986">
    <property type="term" value="C:cell surface"/>
    <property type="evidence" value="ECO:0007669"/>
    <property type="project" value="UniProtKB-SubCell"/>
</dbReference>